<dbReference type="Proteomes" id="UP000177376">
    <property type="component" value="Unassembled WGS sequence"/>
</dbReference>
<sequence>MNSSLTAIDRVKLMIIAVDDFTDDEIWQNFLDFEISDEDEINELSDCLDKHRPVLSAKMAKILKHKFQQGH</sequence>
<evidence type="ECO:0000313" key="2">
    <source>
        <dbReference type="Proteomes" id="UP000177376"/>
    </source>
</evidence>
<accession>A0A1G1YL60</accession>
<organism evidence="1 2">
    <name type="scientific">Candidatus Buchananbacteria bacterium RIFCSPLOWO2_01_FULL_39_33</name>
    <dbReference type="NCBI Taxonomy" id="1797543"/>
    <lineage>
        <taxon>Bacteria</taxon>
        <taxon>Candidatus Buchananiibacteriota</taxon>
    </lineage>
</organism>
<dbReference type="EMBL" id="MHIM01000006">
    <property type="protein sequence ID" value="OGY53073.1"/>
    <property type="molecule type" value="Genomic_DNA"/>
</dbReference>
<evidence type="ECO:0000313" key="1">
    <source>
        <dbReference type="EMBL" id="OGY53073.1"/>
    </source>
</evidence>
<dbReference type="AlphaFoldDB" id="A0A1G1YL60"/>
<protein>
    <submittedName>
        <fullName evidence="1">Uncharacterized protein</fullName>
    </submittedName>
</protein>
<comment type="caution">
    <text evidence="1">The sequence shown here is derived from an EMBL/GenBank/DDBJ whole genome shotgun (WGS) entry which is preliminary data.</text>
</comment>
<gene>
    <name evidence="1" type="ORF">A3A02_03140</name>
</gene>
<reference evidence="1 2" key="1">
    <citation type="journal article" date="2016" name="Nat. Commun.">
        <title>Thousands of microbial genomes shed light on interconnected biogeochemical processes in an aquifer system.</title>
        <authorList>
            <person name="Anantharaman K."/>
            <person name="Brown C.T."/>
            <person name="Hug L.A."/>
            <person name="Sharon I."/>
            <person name="Castelle C.J."/>
            <person name="Probst A.J."/>
            <person name="Thomas B.C."/>
            <person name="Singh A."/>
            <person name="Wilkins M.J."/>
            <person name="Karaoz U."/>
            <person name="Brodie E.L."/>
            <person name="Williams K.H."/>
            <person name="Hubbard S.S."/>
            <person name="Banfield J.F."/>
        </authorList>
    </citation>
    <scope>NUCLEOTIDE SEQUENCE [LARGE SCALE GENOMIC DNA]</scope>
</reference>
<name>A0A1G1YL60_9BACT</name>
<proteinExistence type="predicted"/>